<dbReference type="SUPFAM" id="SSF54826">
    <property type="entry name" value="Enolase N-terminal domain-like"/>
    <property type="match status" value="1"/>
</dbReference>
<dbReference type="SMART" id="SM00922">
    <property type="entry name" value="MR_MLE"/>
    <property type="match status" value="1"/>
</dbReference>
<keyword evidence="1" id="KW-0479">Metal-binding</keyword>
<dbReference type="STRING" id="120956.SAMN05421791_103197"/>
<dbReference type="Gene3D" id="3.20.20.120">
    <property type="entry name" value="Enolase-like C-terminal domain"/>
    <property type="match status" value="1"/>
</dbReference>
<evidence type="ECO:0000259" key="4">
    <source>
        <dbReference type="SMART" id="SM00922"/>
    </source>
</evidence>
<dbReference type="InterPro" id="IPR029065">
    <property type="entry name" value="Enolase_C-like"/>
</dbReference>
<sequence>MIITDVKVYKVKPRWIFIKIMTDEGIEGWGEMISGTKTESVVAGALELSKRIIGRNPFEIERIFQELHRSFFRGGPINGTIVSGIEMALWDIKGKALNVPVYELLGGSCRDSLKVYSWIGGDRPDDVLEQAQDRFDRGFSAVKMNATEELHYIDSHEKITQVIERVASIKDKFGDKMQIGIDFHGRVHKPMAKVLAKELEPYHPMFLEEVVLPENEETFIEVAQHTSTPLATGERLYTRWQFKNIFKQGAIDIIQPDVALCGGILELRKIAAMAEAYDIGVAPHAPYGPIALAATLQVDVCSPNVFIQEQSLGIHYNKGFDLLDFVENKEIFQFKDGYLDIPTKPGLGLIMDEKMVEEVSQEGLHWTNPSWKNYDGTIAEW</sequence>
<dbReference type="EMBL" id="FNCK01000003">
    <property type="protein sequence ID" value="SDG14796.1"/>
    <property type="molecule type" value="Genomic_DNA"/>
</dbReference>
<dbReference type="PANTHER" id="PTHR48080:SF2">
    <property type="entry name" value="D-GALACTONATE DEHYDRATASE"/>
    <property type="match status" value="1"/>
</dbReference>
<evidence type="ECO:0000256" key="3">
    <source>
        <dbReference type="ARBA" id="ARBA00023239"/>
    </source>
</evidence>
<keyword evidence="6" id="KW-1185">Reference proteome</keyword>
<dbReference type="SFLD" id="SFLDG00179">
    <property type="entry name" value="mandelate_racemase"/>
    <property type="match status" value="1"/>
</dbReference>
<dbReference type="GO" id="GO:0046872">
    <property type="term" value="F:metal ion binding"/>
    <property type="evidence" value="ECO:0007669"/>
    <property type="project" value="UniProtKB-KW"/>
</dbReference>
<dbReference type="GO" id="GO:0008869">
    <property type="term" value="F:galactonate dehydratase activity"/>
    <property type="evidence" value="ECO:0007669"/>
    <property type="project" value="InterPro"/>
</dbReference>
<proteinExistence type="predicted"/>
<feature type="domain" description="Mandelate racemase/muconate lactonizing enzyme C-terminal" evidence="4">
    <location>
        <begin position="124"/>
        <end position="229"/>
    </location>
</feature>
<dbReference type="GO" id="GO:0034194">
    <property type="term" value="P:D-galactonate catabolic process"/>
    <property type="evidence" value="ECO:0007669"/>
    <property type="project" value="InterPro"/>
</dbReference>
<accession>A0A1G7RVN9</accession>
<name>A0A1G7RVN9_9LACT</name>
<dbReference type="InterPro" id="IPR029017">
    <property type="entry name" value="Enolase-like_N"/>
</dbReference>
<keyword evidence="2" id="KW-0460">Magnesium</keyword>
<dbReference type="Gene3D" id="3.30.390.10">
    <property type="entry name" value="Enolase-like, N-terminal domain"/>
    <property type="match status" value="1"/>
</dbReference>
<keyword evidence="3" id="KW-0456">Lyase</keyword>
<organism evidence="5 6">
    <name type="scientific">Facklamia miroungae</name>
    <dbReference type="NCBI Taxonomy" id="120956"/>
    <lineage>
        <taxon>Bacteria</taxon>
        <taxon>Bacillati</taxon>
        <taxon>Bacillota</taxon>
        <taxon>Bacilli</taxon>
        <taxon>Lactobacillales</taxon>
        <taxon>Aerococcaceae</taxon>
        <taxon>Facklamia</taxon>
    </lineage>
</organism>
<reference evidence="5 6" key="1">
    <citation type="submission" date="2016-10" db="EMBL/GenBank/DDBJ databases">
        <authorList>
            <person name="de Groot N.N."/>
        </authorList>
    </citation>
    <scope>NUCLEOTIDE SEQUENCE [LARGE SCALE GENOMIC DNA]</scope>
    <source>
        <strain evidence="5 6">ATCC BAA-466</strain>
    </source>
</reference>
<dbReference type="SFLD" id="SFLDF00003">
    <property type="entry name" value="D-galactonate_dehydratase"/>
    <property type="match status" value="1"/>
</dbReference>
<dbReference type="InterPro" id="IPR013342">
    <property type="entry name" value="Mandelate_racemase_C"/>
</dbReference>
<dbReference type="InterPro" id="IPR034593">
    <property type="entry name" value="DgoD-like"/>
</dbReference>
<gene>
    <name evidence="5" type="ORF">SAMN05421791_103197</name>
</gene>
<protein>
    <submittedName>
        <fullName evidence="5">Galactonate dehydratase</fullName>
    </submittedName>
</protein>
<dbReference type="InterPro" id="IPR013341">
    <property type="entry name" value="Mandelate_racemase_N_dom"/>
</dbReference>
<dbReference type="NCBIfam" id="NF010624">
    <property type="entry name" value="PRK14017.1"/>
    <property type="match status" value="1"/>
</dbReference>
<dbReference type="SUPFAM" id="SSF51604">
    <property type="entry name" value="Enolase C-terminal domain-like"/>
    <property type="match status" value="1"/>
</dbReference>
<dbReference type="OrthoDB" id="9775391at2"/>
<evidence type="ECO:0000313" key="6">
    <source>
        <dbReference type="Proteomes" id="UP000199708"/>
    </source>
</evidence>
<dbReference type="InterPro" id="IPR023592">
    <property type="entry name" value="Galactonate_deHydtase"/>
</dbReference>
<dbReference type="RefSeq" id="WP_090289605.1">
    <property type="nucleotide sequence ID" value="NZ_FNCK01000003.1"/>
</dbReference>
<evidence type="ECO:0000256" key="2">
    <source>
        <dbReference type="ARBA" id="ARBA00022842"/>
    </source>
</evidence>
<dbReference type="Pfam" id="PF13378">
    <property type="entry name" value="MR_MLE_C"/>
    <property type="match status" value="1"/>
</dbReference>
<dbReference type="PANTHER" id="PTHR48080">
    <property type="entry name" value="D-GALACTONATE DEHYDRATASE-RELATED"/>
    <property type="match status" value="1"/>
</dbReference>
<dbReference type="Proteomes" id="UP000199708">
    <property type="component" value="Unassembled WGS sequence"/>
</dbReference>
<dbReference type="InterPro" id="IPR036849">
    <property type="entry name" value="Enolase-like_C_sf"/>
</dbReference>
<dbReference type="SFLD" id="SFLDS00001">
    <property type="entry name" value="Enolase"/>
    <property type="match status" value="1"/>
</dbReference>
<evidence type="ECO:0000313" key="5">
    <source>
        <dbReference type="EMBL" id="SDG14796.1"/>
    </source>
</evidence>
<evidence type="ECO:0000256" key="1">
    <source>
        <dbReference type="ARBA" id="ARBA00022723"/>
    </source>
</evidence>
<dbReference type="AlphaFoldDB" id="A0A1G7RVN9"/>
<dbReference type="Pfam" id="PF02746">
    <property type="entry name" value="MR_MLE_N"/>
    <property type="match status" value="1"/>
</dbReference>